<sequence length="2018" mass="228430">MGCSPISTVFYLTFNSFINWVNDSIWSPEIEDREQRRGARGGGRWRRSRGGCWRSRCCISGEEGKPVCVVAEEFTSEMAEDGMVEGVDVVRRRLEPRAKMEMNRPITIRCKDVKPGWWCVFRWMGTITAGDKGIYDGENLHGARWDVEVWAKVPVQDFGLREEEDRQTSTGSDCLQRRSSYHIAGKAKPSTIFRFFQKQEYFWKMGEFASAIAGAVVESLMVPVKKHLGYLFLSTEYVRKLDAGMKQLEGTSVDVKNHKDTNDVNTLEVPARVPSWLDEVAKIKGDAETISSNENGCFNIKARYQMGRNAWKTTQEIERLLQEGVAFTWTDAQKPLGRVNTRSASTSALPSGGGIGDDFKSRDTTFKDALKFLEKDQKTQVIALCGMGGVGKTTMMEQLKKVVEDKKKFDWIVKVVIGKQPNWYSIQKAVAENLGNPLTEEVETTRADRLRKRFEETLKTSEKGILVILDDVWEMVELRYVGLSPLPNGVKLLLTSRNEDFCRTIAVQGNLELQLLKVDVLQDEEARNLFCKITNISKESDPELYQIGGDIVKKCSYLPLAITLIAPTLISEETSIWKDRLGRLRNKDLHQNVRESIKISYDYLKDEEEKEIFMLCGLFPEDSNIPIEELARYTWGLKLLNGVSTVEDGRNRIKSRVSNLRKANLLIDGDYPGSVKMHDLVLAFVLATVSKGDHASIINHGDMSNWSSEGIRESCKRISLTCRGMCEFPQGFKCPNLSLLKLMHGDDSFKFPQGFYENTEKLQVIAYEKMRYPLLPRSLQCSTNLRVLCLHGCSLMFDFSFIGYISNLEVLSITNCFIRKLPSTIGHLKKLKVLDLTGCFDLLIDDGVLKRLVNLEELYMIAYYHRAIRFTDANVDELVGCSKNLTALAIEFTSLPKNISFKKLERFKISLGGYLKEYNDLGWDYTFENTLKLVTDKCELLDSRMNELFDRTEVLYLQVKGVNDLGDGLAESLHHRPSSFYNLRVLDICKCVDLRYLFTVGVANGLKKLERLTISSCPVLETVVDGNKGGIGVIKFQALKFLSLGKLPELKSLCNAVDVIELPQLKELELNGLPKFTSIYPLATSSLSSNISERQSFFNEEAVPNLEKVRIFDMENLKEIWPCNFHSSKEANACKLKEFTITRCDSLVNLFPSNPMSLLYHLEELRVKDCGSIEVLFNIDLGCVGQTTEEVNACKLREFSVEGCNSLVNLFPSNPMSLLNHLENLIVKDCGSIEVLFNIDLGCVGQTTEEVSSCLRSICVMELGNLREVWRIKGADDAGLTFSGFQAIETLEINRCKRFRNVFTPTTINFDMKALTRIGLVGCGGSERDDELVKSSQEQEINVMSNEEISEVDDTILKVAFPSYLLHTCHNLHELCIGDSNAADVFEIESPINRELAITPHKQQPRSSFHNLTNISLRNCNKIKYLFSPLMVKLLSNLKNVTIWSCDVIEEVVSSRDYEDERFARSTNTSTNLVPHLDELCLSYLPKLKRIGGGNGAKGGSIDTSTTTTDKFELPHVNDLAWSLCQYSRTIEIEDCETLQYVIPSYVVGQMQKLENLTISSCESLVEVFETQGFNINGGDTITFDDVSGGNDDTMVIQRMKKINVPQLSNLKELVIHRCDLLQHVFTFSTLESLVQLEKLRISDCKAMKVIVKEDNIEQTTISSKVVIFPRLKSIVIRNLPNLIGFFLGKNEFQWPYLDEVLIDGCPQITMFTSGCSLTPKLKYVHTKLGKHSLGCGLNFPVMAATLCEGPFSSLDSTNSCATTSKRTPWSFHNLIEMDVKYDPLDVKKIIPSNELPQLQQLEKIHVTRCWLVEEVFEALEGTDSNDQLQSVVVKFPKLREVELIRLRNLKYVWKNNPWMVLEFPNLTKVSIHESDRLEYVFSSSMVGSLLQLQDLHVRNCRNIEVIVKEANVVGEEEEEEYDAILVNEIIMLPSLKSLELIDLPSLKGFCLGKEAFSWPSLDTLKISDCPAIRVFTREDLSTPELRVIDTSFGRCELGREEDINSFMNTKQQEGLEL</sequence>
<comment type="caution">
    <text evidence="1">The sequence shown here is derived from an EMBL/GenBank/DDBJ whole genome shotgun (WGS) entry which is preliminary data.</text>
</comment>
<evidence type="ECO:0000313" key="1">
    <source>
        <dbReference type="EMBL" id="KAI3745599.1"/>
    </source>
</evidence>
<organism evidence="1 2">
    <name type="scientific">Arctium lappa</name>
    <name type="common">Greater burdock</name>
    <name type="synonym">Lappa major</name>
    <dbReference type="NCBI Taxonomy" id="4217"/>
    <lineage>
        <taxon>Eukaryota</taxon>
        <taxon>Viridiplantae</taxon>
        <taxon>Streptophyta</taxon>
        <taxon>Embryophyta</taxon>
        <taxon>Tracheophyta</taxon>
        <taxon>Spermatophyta</taxon>
        <taxon>Magnoliopsida</taxon>
        <taxon>eudicotyledons</taxon>
        <taxon>Gunneridae</taxon>
        <taxon>Pentapetalae</taxon>
        <taxon>asterids</taxon>
        <taxon>campanulids</taxon>
        <taxon>Asterales</taxon>
        <taxon>Asteraceae</taxon>
        <taxon>Carduoideae</taxon>
        <taxon>Cardueae</taxon>
        <taxon>Arctiinae</taxon>
        <taxon>Arctium</taxon>
    </lineage>
</organism>
<reference evidence="1 2" key="2">
    <citation type="journal article" date="2022" name="Mol. Ecol. Resour.">
        <title>The genomes of chicory, endive, great burdock and yacon provide insights into Asteraceae paleo-polyploidization history and plant inulin production.</title>
        <authorList>
            <person name="Fan W."/>
            <person name="Wang S."/>
            <person name="Wang H."/>
            <person name="Wang A."/>
            <person name="Jiang F."/>
            <person name="Liu H."/>
            <person name="Zhao H."/>
            <person name="Xu D."/>
            <person name="Zhang Y."/>
        </authorList>
    </citation>
    <scope>NUCLEOTIDE SEQUENCE [LARGE SCALE GENOMIC DNA]</scope>
    <source>
        <strain evidence="2">cv. Niubang</strain>
    </source>
</reference>
<proteinExistence type="predicted"/>
<dbReference type="EMBL" id="CM042049">
    <property type="protein sequence ID" value="KAI3745599.1"/>
    <property type="molecule type" value="Genomic_DNA"/>
</dbReference>
<protein>
    <submittedName>
        <fullName evidence="1">Uncharacterized protein</fullName>
    </submittedName>
</protein>
<accession>A0ACB9DG15</accession>
<name>A0ACB9DG15_ARCLA</name>
<keyword evidence="2" id="KW-1185">Reference proteome</keyword>
<dbReference type="Proteomes" id="UP001055879">
    <property type="component" value="Linkage Group LG03"/>
</dbReference>
<gene>
    <name evidence="1" type="ORF">L6452_08000</name>
</gene>
<evidence type="ECO:0000313" key="2">
    <source>
        <dbReference type="Proteomes" id="UP001055879"/>
    </source>
</evidence>
<reference evidence="2" key="1">
    <citation type="journal article" date="2022" name="Mol. Ecol. Resour.">
        <title>The genomes of chicory, endive, great burdock and yacon provide insights into Asteraceae palaeo-polyploidization history and plant inulin production.</title>
        <authorList>
            <person name="Fan W."/>
            <person name="Wang S."/>
            <person name="Wang H."/>
            <person name="Wang A."/>
            <person name="Jiang F."/>
            <person name="Liu H."/>
            <person name="Zhao H."/>
            <person name="Xu D."/>
            <person name="Zhang Y."/>
        </authorList>
    </citation>
    <scope>NUCLEOTIDE SEQUENCE [LARGE SCALE GENOMIC DNA]</scope>
    <source>
        <strain evidence="2">cv. Niubang</strain>
    </source>
</reference>